<evidence type="ECO:0000313" key="2">
    <source>
        <dbReference type="EMBL" id="EOY08143.1"/>
    </source>
</evidence>
<dbReference type="InParanoid" id="A0A061EU21"/>
<dbReference type="SUPFAM" id="SSF53098">
    <property type="entry name" value="Ribonuclease H-like"/>
    <property type="match status" value="1"/>
</dbReference>
<dbReference type="PANTHER" id="PTHR47723:SF22">
    <property type="entry name" value="RNASE H TYPE-1 DOMAIN-CONTAINING PROTEIN"/>
    <property type="match status" value="1"/>
</dbReference>
<dbReference type="Gramene" id="EOY08143">
    <property type="protein sequence ID" value="EOY08143"/>
    <property type="gene ID" value="TCM_022483"/>
</dbReference>
<dbReference type="Pfam" id="PF13966">
    <property type="entry name" value="zf-RVT"/>
    <property type="match status" value="1"/>
</dbReference>
<dbReference type="GO" id="GO:0003676">
    <property type="term" value="F:nucleic acid binding"/>
    <property type="evidence" value="ECO:0007669"/>
    <property type="project" value="InterPro"/>
</dbReference>
<feature type="domain" description="Reverse transcriptase zinc-binding" evidence="1">
    <location>
        <begin position="77"/>
        <end position="139"/>
    </location>
</feature>
<dbReference type="InterPro" id="IPR026960">
    <property type="entry name" value="RVT-Znf"/>
</dbReference>
<gene>
    <name evidence="2" type="ORF">TCM_022483</name>
</gene>
<keyword evidence="3" id="KW-1185">Reference proteome</keyword>
<reference evidence="2 3" key="1">
    <citation type="journal article" date="2013" name="Genome Biol.">
        <title>The genome sequence of the most widely cultivated cacao type and its use to identify candidate genes regulating pod color.</title>
        <authorList>
            <person name="Motamayor J.C."/>
            <person name="Mockaitis K."/>
            <person name="Schmutz J."/>
            <person name="Haiminen N."/>
            <person name="Iii D.L."/>
            <person name="Cornejo O."/>
            <person name="Findley S.D."/>
            <person name="Zheng P."/>
            <person name="Utro F."/>
            <person name="Royaert S."/>
            <person name="Saski C."/>
            <person name="Jenkins J."/>
            <person name="Podicheti R."/>
            <person name="Zhao M."/>
            <person name="Scheffler B.E."/>
            <person name="Stack J.C."/>
            <person name="Feltus F.A."/>
            <person name="Mustiga G.M."/>
            <person name="Amores F."/>
            <person name="Phillips W."/>
            <person name="Marelli J.P."/>
            <person name="May G.D."/>
            <person name="Shapiro H."/>
            <person name="Ma J."/>
            <person name="Bustamante C.D."/>
            <person name="Schnell R.J."/>
            <person name="Main D."/>
            <person name="Gilbert D."/>
            <person name="Parida L."/>
            <person name="Kuhn D.N."/>
        </authorList>
    </citation>
    <scope>NUCLEOTIDE SEQUENCE [LARGE SCALE GENOMIC DNA]</scope>
    <source>
        <strain evidence="3">cv. Matina 1-6</strain>
    </source>
</reference>
<dbReference type="Gene3D" id="3.30.420.10">
    <property type="entry name" value="Ribonuclease H-like superfamily/Ribonuclease H"/>
    <property type="match status" value="1"/>
</dbReference>
<sequence>MILDGFGIGLGNGKKSSFWDEEWIEGHILMHFLSRIYALAVKKKGKIAHFAREFEDKLIWKGSIDGSYSSKCFCRVALHNNTTVVGYWRQIWSRLTPFKVEILCWQLVKGRLAVTDSIARRGTISETFATCLLCRKEREILFDDGLIWRIAWYSIIWTIWISRNDVTFKGSNPIANRKTKLQLEWSKLEAGWLKFNIDGASKGKPDESGVGGIWWDENGSSIILFLKLVSISDSNKAELFVVKEMVVLFAALEWSSSLSLLLECDSQNVIKWIQNTLDVP</sequence>
<dbReference type="PANTHER" id="PTHR47723">
    <property type="entry name" value="OS05G0353850 PROTEIN"/>
    <property type="match status" value="1"/>
</dbReference>
<accession>A0A061EU21</accession>
<organism evidence="2 3">
    <name type="scientific">Theobroma cacao</name>
    <name type="common">Cacao</name>
    <name type="synonym">Cocoa</name>
    <dbReference type="NCBI Taxonomy" id="3641"/>
    <lineage>
        <taxon>Eukaryota</taxon>
        <taxon>Viridiplantae</taxon>
        <taxon>Streptophyta</taxon>
        <taxon>Embryophyta</taxon>
        <taxon>Tracheophyta</taxon>
        <taxon>Spermatophyta</taxon>
        <taxon>Magnoliopsida</taxon>
        <taxon>eudicotyledons</taxon>
        <taxon>Gunneridae</taxon>
        <taxon>Pentapetalae</taxon>
        <taxon>rosids</taxon>
        <taxon>malvids</taxon>
        <taxon>Malvales</taxon>
        <taxon>Malvaceae</taxon>
        <taxon>Byttnerioideae</taxon>
        <taxon>Theobroma</taxon>
    </lineage>
</organism>
<proteinExistence type="predicted"/>
<dbReference type="EMBL" id="CM001883">
    <property type="protein sequence ID" value="EOY08143.1"/>
    <property type="molecule type" value="Genomic_DNA"/>
</dbReference>
<dbReference type="Proteomes" id="UP000026915">
    <property type="component" value="Chromosome 5"/>
</dbReference>
<dbReference type="AlphaFoldDB" id="A0A061EU21"/>
<dbReference type="HOGENOM" id="CLU_995405_0_0_1"/>
<dbReference type="InterPro" id="IPR012337">
    <property type="entry name" value="RNaseH-like_sf"/>
</dbReference>
<dbReference type="InterPro" id="IPR053151">
    <property type="entry name" value="RNase_H-like"/>
</dbReference>
<dbReference type="InterPro" id="IPR036397">
    <property type="entry name" value="RNaseH_sf"/>
</dbReference>
<protein>
    <recommendedName>
        <fullName evidence="1">Reverse transcriptase zinc-binding domain-containing protein</fullName>
    </recommendedName>
</protein>
<dbReference type="eggNOG" id="ENOG502T03K">
    <property type="taxonomic scope" value="Eukaryota"/>
</dbReference>
<evidence type="ECO:0000259" key="1">
    <source>
        <dbReference type="Pfam" id="PF13966"/>
    </source>
</evidence>
<evidence type="ECO:0000313" key="3">
    <source>
        <dbReference type="Proteomes" id="UP000026915"/>
    </source>
</evidence>
<name>A0A061EU21_THECC</name>
<dbReference type="OMA" id="IEGHILM"/>